<evidence type="ECO:0000313" key="8">
    <source>
        <dbReference type="EMBL" id="MCS0632127.1"/>
    </source>
</evidence>
<keyword evidence="5 7" id="KW-1133">Transmembrane helix</keyword>
<keyword evidence="3" id="KW-0997">Cell inner membrane</keyword>
<evidence type="ECO:0000256" key="7">
    <source>
        <dbReference type="HAMAP-Rule" id="MF_00672"/>
    </source>
</evidence>
<feature type="transmembrane region" description="Helical" evidence="7">
    <location>
        <begin position="158"/>
        <end position="177"/>
    </location>
</feature>
<gene>
    <name evidence="8" type="ORF">NX786_22620</name>
</gene>
<dbReference type="Proteomes" id="UP001165263">
    <property type="component" value="Unassembled WGS sequence"/>
</dbReference>
<keyword evidence="2 7" id="KW-1003">Cell membrane</keyword>
<comment type="subcellular location">
    <subcellularLocation>
        <location evidence="1 7">Cell membrane</location>
        <topology evidence="1 7">Multi-pass membrane protein</topology>
    </subcellularLocation>
</comment>
<keyword evidence="9" id="KW-1185">Reference proteome</keyword>
<evidence type="ECO:0000313" key="9">
    <source>
        <dbReference type="Proteomes" id="UP001165263"/>
    </source>
</evidence>
<feature type="transmembrane region" description="Helical" evidence="7">
    <location>
        <begin position="117"/>
        <end position="137"/>
    </location>
</feature>
<dbReference type="PANTHER" id="PTHR30213">
    <property type="entry name" value="INNER MEMBRANE PROTEIN YHJD"/>
    <property type="match status" value="1"/>
</dbReference>
<evidence type="ECO:0000256" key="1">
    <source>
        <dbReference type="ARBA" id="ARBA00004651"/>
    </source>
</evidence>
<evidence type="ECO:0000256" key="3">
    <source>
        <dbReference type="ARBA" id="ARBA00022519"/>
    </source>
</evidence>
<dbReference type="RefSeq" id="WP_259451159.1">
    <property type="nucleotide sequence ID" value="NZ_CP119520.1"/>
</dbReference>
<name>A0ABT2C409_9BURK</name>
<dbReference type="Pfam" id="PF03631">
    <property type="entry name" value="Virul_fac_BrkB"/>
    <property type="match status" value="1"/>
</dbReference>
<dbReference type="HAMAP" id="MF_00672">
    <property type="entry name" value="UPF0761"/>
    <property type="match status" value="1"/>
</dbReference>
<comment type="similarity">
    <text evidence="7">Belongs to the UPF0761 family.</text>
</comment>
<reference evidence="8" key="1">
    <citation type="submission" date="2022-08" db="EMBL/GenBank/DDBJ databases">
        <title>Reclassification of Massilia species as members of the genera Telluria, Duganella, Pseudoduganella, Mokoshia gen. nov. and Zemynaea gen. nov. using orthogonal and non-orthogonal genome-based approaches.</title>
        <authorList>
            <person name="Bowman J.P."/>
        </authorList>
    </citation>
    <scope>NUCLEOTIDE SEQUENCE</scope>
    <source>
        <strain evidence="8">LMG 11547</strain>
    </source>
</reference>
<dbReference type="InterPro" id="IPR017039">
    <property type="entry name" value="Virul_fac_BrkB"/>
</dbReference>
<feature type="transmembrane region" description="Helical" evidence="7">
    <location>
        <begin position="51"/>
        <end position="74"/>
    </location>
</feature>
<organism evidence="8 9">
    <name type="scientific">Telluria mixta</name>
    <dbReference type="NCBI Taxonomy" id="34071"/>
    <lineage>
        <taxon>Bacteria</taxon>
        <taxon>Pseudomonadati</taxon>
        <taxon>Pseudomonadota</taxon>
        <taxon>Betaproteobacteria</taxon>
        <taxon>Burkholderiales</taxon>
        <taxon>Oxalobacteraceae</taxon>
        <taxon>Telluria group</taxon>
        <taxon>Telluria</taxon>
    </lineage>
</organism>
<feature type="transmembrane region" description="Helical" evidence="7">
    <location>
        <begin position="258"/>
        <end position="291"/>
    </location>
</feature>
<evidence type="ECO:0000256" key="4">
    <source>
        <dbReference type="ARBA" id="ARBA00022692"/>
    </source>
</evidence>
<dbReference type="PANTHER" id="PTHR30213:SF0">
    <property type="entry name" value="UPF0761 MEMBRANE PROTEIN YIHY"/>
    <property type="match status" value="1"/>
</dbReference>
<sequence length="454" mass="49892">MLSKTVTNLSRSTTEMINTGVDRVRGLTWNEARDLVRFARRRLTEEKLPQVAGSLTFTTTLAIVPLLTIVLAIFTTFPMFGKLRTALDNYFVQMLMPKAIANTITSNLTQFASKATGLSAVGGIALVITSVAMISTIERAFNQIWKVRRPRPLVQRVLVYWALVTLGPLAFGLSLTLTSQLFSATNGLMSLVPFLGAVFYTVVSVALTTGAYVLLYMTVPNRDVDWRDAMWGGLVAAIAFEVAKRVFAIFIRQFPTYAIIYGALAALPLFLVWMYLSWMITLVGALLTAALPIVKYERWWYEPVPGGAFVDAMAVLKVLHRGARLTGTAMVSSAQIRTCTRIGYDEMSELLERMVAAGWVGRVHVEEQVPLRWGKGARAGTDCWVLLVDPRLVRLADVYRLFVFGGIGSEAGPPVDGAQSPLALDTAALARQVEASVERGLDETLAEHFEKATS</sequence>
<evidence type="ECO:0000256" key="6">
    <source>
        <dbReference type="ARBA" id="ARBA00023136"/>
    </source>
</evidence>
<evidence type="ECO:0000256" key="5">
    <source>
        <dbReference type="ARBA" id="ARBA00022989"/>
    </source>
</evidence>
<dbReference type="EMBL" id="JANUHC010000008">
    <property type="protein sequence ID" value="MCS0632127.1"/>
    <property type="molecule type" value="Genomic_DNA"/>
</dbReference>
<protein>
    <recommendedName>
        <fullName evidence="7">UPF0761 membrane protein NX786_22620</fullName>
    </recommendedName>
</protein>
<accession>A0ABT2C409</accession>
<keyword evidence="4 7" id="KW-0812">Transmembrane</keyword>
<feature type="transmembrane region" description="Helical" evidence="7">
    <location>
        <begin position="197"/>
        <end position="217"/>
    </location>
</feature>
<keyword evidence="6 7" id="KW-0472">Membrane</keyword>
<comment type="caution">
    <text evidence="8">The sequence shown here is derived from an EMBL/GenBank/DDBJ whole genome shotgun (WGS) entry which is preliminary data.</text>
</comment>
<feature type="transmembrane region" description="Helical" evidence="7">
    <location>
        <begin position="229"/>
        <end position="252"/>
    </location>
</feature>
<proteinExistence type="inferred from homology"/>
<dbReference type="NCBIfam" id="TIGR00765">
    <property type="entry name" value="yihY_not_rbn"/>
    <property type="match status" value="1"/>
</dbReference>
<dbReference type="InterPro" id="IPR023679">
    <property type="entry name" value="UPF0761_bac"/>
</dbReference>
<evidence type="ECO:0000256" key="2">
    <source>
        <dbReference type="ARBA" id="ARBA00022475"/>
    </source>
</evidence>